<proteinExistence type="inferred from homology"/>
<evidence type="ECO:0000256" key="8">
    <source>
        <dbReference type="ARBA" id="ARBA00023136"/>
    </source>
</evidence>
<dbReference type="InterPro" id="IPR001828">
    <property type="entry name" value="ANF_lig-bd_rcpt"/>
</dbReference>
<evidence type="ECO:0000259" key="19">
    <source>
        <dbReference type="SMART" id="SM00079"/>
    </source>
</evidence>
<feature type="domain" description="Ionotropic glutamate receptor L-glutamate and glycine-binding" evidence="20">
    <location>
        <begin position="404"/>
        <end position="469"/>
    </location>
</feature>
<evidence type="ECO:0000256" key="4">
    <source>
        <dbReference type="ARBA" id="ARBA00022692"/>
    </source>
</evidence>
<dbReference type="InterPro" id="IPR019594">
    <property type="entry name" value="Glu/Gly-bd"/>
</dbReference>
<feature type="binding site" evidence="15">
    <location>
        <position position="485"/>
    </location>
    <ligand>
        <name>L-glutamate</name>
        <dbReference type="ChEBI" id="CHEBI:29985"/>
    </ligand>
</feature>
<keyword evidence="2" id="KW-0813">Transport</keyword>
<dbReference type="Gene3D" id="3.40.50.2300">
    <property type="match status" value="2"/>
</dbReference>
<dbReference type="PANTHER" id="PTHR18966">
    <property type="entry name" value="IONOTROPIC GLUTAMATE RECEPTOR"/>
    <property type="match status" value="1"/>
</dbReference>
<dbReference type="EMBL" id="OC873151">
    <property type="protein sequence ID" value="CAD7636245.1"/>
    <property type="molecule type" value="Genomic_DNA"/>
</dbReference>
<keyword evidence="7" id="KW-0406">Ion transport</keyword>
<evidence type="ECO:0000256" key="10">
    <source>
        <dbReference type="ARBA" id="ARBA00023180"/>
    </source>
</evidence>
<dbReference type="InterPro" id="IPR001320">
    <property type="entry name" value="Iontro_rcpt_C"/>
</dbReference>
<dbReference type="FunFam" id="1.10.287.70:FF:000010">
    <property type="entry name" value="Putative glutamate receptor ionotropic kainate 1"/>
    <property type="match status" value="1"/>
</dbReference>
<keyword evidence="9" id="KW-0675">Receptor</keyword>
<keyword evidence="6" id="KW-0770">Synapse</keyword>
<evidence type="ECO:0000256" key="18">
    <source>
        <dbReference type="SAM" id="Phobius"/>
    </source>
</evidence>
<evidence type="ECO:0000256" key="14">
    <source>
        <dbReference type="ARBA" id="ARBA00034104"/>
    </source>
</evidence>
<keyword evidence="5 18" id="KW-1133">Transmembrane helix</keyword>
<feature type="site" description="Interaction with the cone snail toxin Con-ikot-ikot" evidence="16">
    <location>
        <position position="657"/>
    </location>
</feature>
<feature type="binding site" evidence="15">
    <location>
        <position position="652"/>
    </location>
    <ligand>
        <name>L-glutamate</name>
        <dbReference type="ChEBI" id="CHEBI:29985"/>
    </ligand>
</feature>
<keyword evidence="10" id="KW-0325">Glycoprotein</keyword>
<dbReference type="AlphaFoldDB" id="A0A7R9L6Z5"/>
<keyword evidence="17" id="KW-1015">Disulfide bond</keyword>
<keyword evidence="3" id="KW-1003">Cell membrane</keyword>
<evidence type="ECO:0000256" key="1">
    <source>
        <dbReference type="ARBA" id="ARBA00008685"/>
    </source>
</evidence>
<keyword evidence="22" id="KW-1185">Reference proteome</keyword>
<dbReference type="EMBL" id="CAJPIZ010018576">
    <property type="protein sequence ID" value="CAG2116588.1"/>
    <property type="molecule type" value="Genomic_DNA"/>
</dbReference>
<dbReference type="Pfam" id="PF01094">
    <property type="entry name" value="ANF_receptor"/>
    <property type="match status" value="1"/>
</dbReference>
<evidence type="ECO:0000256" key="13">
    <source>
        <dbReference type="ARBA" id="ARBA00023303"/>
    </source>
</evidence>
<feature type="non-terminal residue" evidence="21">
    <location>
        <position position="1"/>
    </location>
</feature>
<evidence type="ECO:0000256" key="17">
    <source>
        <dbReference type="PIRSR" id="PIRSR601508-3"/>
    </source>
</evidence>
<evidence type="ECO:0000256" key="12">
    <source>
        <dbReference type="ARBA" id="ARBA00023286"/>
    </source>
</evidence>
<dbReference type="SUPFAM" id="SSF53822">
    <property type="entry name" value="Periplasmic binding protein-like I"/>
    <property type="match status" value="1"/>
</dbReference>
<keyword evidence="12" id="KW-1071">Ligand-gated ion channel</keyword>
<feature type="domain" description="Ionotropic glutamate receptor C-terminal" evidence="19">
    <location>
        <begin position="394"/>
        <end position="762"/>
    </location>
</feature>
<keyword evidence="13" id="KW-0407">Ion channel</keyword>
<evidence type="ECO:0000313" key="22">
    <source>
        <dbReference type="Proteomes" id="UP000759131"/>
    </source>
</evidence>
<evidence type="ECO:0000256" key="7">
    <source>
        <dbReference type="ARBA" id="ARBA00023065"/>
    </source>
</evidence>
<feature type="transmembrane region" description="Helical" evidence="18">
    <location>
        <begin position="784"/>
        <end position="808"/>
    </location>
</feature>
<evidence type="ECO:0000259" key="20">
    <source>
        <dbReference type="SMART" id="SM00918"/>
    </source>
</evidence>
<comment type="similarity">
    <text evidence="1">Belongs to the glutamate-gated ion channel (TC 1.A.10.1) family.</text>
</comment>
<dbReference type="Gene3D" id="3.40.190.10">
    <property type="entry name" value="Periplasmic binding protein-like II"/>
    <property type="match status" value="2"/>
</dbReference>
<comment type="subcellular location">
    <subcellularLocation>
        <location evidence="14">Postsynaptic cell membrane</location>
        <topology evidence="14">Multi-pass membrane protein</topology>
    </subcellularLocation>
</comment>
<feature type="transmembrane region" description="Helical" evidence="18">
    <location>
        <begin position="600"/>
        <end position="623"/>
    </location>
</feature>
<feature type="transmembrane region" description="Helical" evidence="18">
    <location>
        <begin position="514"/>
        <end position="542"/>
    </location>
</feature>
<evidence type="ECO:0000256" key="6">
    <source>
        <dbReference type="ARBA" id="ARBA00023018"/>
    </source>
</evidence>
<feature type="site" description="Interaction with the cone snail toxin Con-ikot-ikot" evidence="16">
    <location>
        <position position="745"/>
    </location>
</feature>
<evidence type="ECO:0000313" key="21">
    <source>
        <dbReference type="EMBL" id="CAD7636245.1"/>
    </source>
</evidence>
<dbReference type="InterPro" id="IPR015683">
    <property type="entry name" value="Ionotropic_Glu_rcpt"/>
</dbReference>
<evidence type="ECO:0000256" key="15">
    <source>
        <dbReference type="PIRSR" id="PIRSR601508-1"/>
    </source>
</evidence>
<organism evidence="21">
    <name type="scientific">Medioppia subpectinata</name>
    <dbReference type="NCBI Taxonomy" id="1979941"/>
    <lineage>
        <taxon>Eukaryota</taxon>
        <taxon>Metazoa</taxon>
        <taxon>Ecdysozoa</taxon>
        <taxon>Arthropoda</taxon>
        <taxon>Chelicerata</taxon>
        <taxon>Arachnida</taxon>
        <taxon>Acari</taxon>
        <taxon>Acariformes</taxon>
        <taxon>Sarcoptiformes</taxon>
        <taxon>Oribatida</taxon>
        <taxon>Brachypylina</taxon>
        <taxon>Oppioidea</taxon>
        <taxon>Oppiidae</taxon>
        <taxon>Medioppia</taxon>
    </lineage>
</organism>
<feature type="disulfide bond" evidence="17">
    <location>
        <begin position="711"/>
        <end position="768"/>
    </location>
</feature>
<dbReference type="Pfam" id="PF00060">
    <property type="entry name" value="Lig_chan"/>
    <property type="match status" value="1"/>
</dbReference>
<dbReference type="InterPro" id="IPR028082">
    <property type="entry name" value="Peripla_BP_I"/>
</dbReference>
<gene>
    <name evidence="21" type="ORF">OSB1V03_LOCUS16547</name>
</gene>
<dbReference type="Pfam" id="PF10613">
    <property type="entry name" value="Lig_chan-Glu_bd"/>
    <property type="match status" value="1"/>
</dbReference>
<feature type="non-terminal residue" evidence="21">
    <location>
        <position position="845"/>
    </location>
</feature>
<dbReference type="SUPFAM" id="SSF81324">
    <property type="entry name" value="Voltage-gated potassium channels"/>
    <property type="match status" value="1"/>
</dbReference>
<protein>
    <submittedName>
        <fullName evidence="21">Uncharacterized protein</fullName>
    </submittedName>
</protein>
<keyword evidence="11" id="KW-0628">Postsynaptic cell membrane</keyword>
<dbReference type="GO" id="GO:0045211">
    <property type="term" value="C:postsynaptic membrane"/>
    <property type="evidence" value="ECO:0007669"/>
    <property type="project" value="UniProtKB-SubCell"/>
</dbReference>
<dbReference type="PRINTS" id="PR00177">
    <property type="entry name" value="NMDARECEPTOR"/>
</dbReference>
<dbReference type="FunFam" id="3.40.190.10:FF:000178">
    <property type="entry name" value="Glutamate receptor subunit"/>
    <property type="match status" value="1"/>
</dbReference>
<dbReference type="Proteomes" id="UP000759131">
    <property type="component" value="Unassembled WGS sequence"/>
</dbReference>
<dbReference type="CDD" id="cd06382">
    <property type="entry name" value="PBP1_iGluR_Kainate"/>
    <property type="match status" value="1"/>
</dbReference>
<dbReference type="SMART" id="SM00079">
    <property type="entry name" value="PBPe"/>
    <property type="match status" value="1"/>
</dbReference>
<accession>A0A7R9L6Z5</accession>
<dbReference type="Gene3D" id="1.10.287.70">
    <property type="match status" value="1"/>
</dbReference>
<evidence type="ECO:0000256" key="11">
    <source>
        <dbReference type="ARBA" id="ARBA00023257"/>
    </source>
</evidence>
<evidence type="ECO:0000256" key="2">
    <source>
        <dbReference type="ARBA" id="ARBA00022448"/>
    </source>
</evidence>
<keyword evidence="8 18" id="KW-0472">Membrane</keyword>
<reference evidence="21" key="1">
    <citation type="submission" date="2020-11" db="EMBL/GenBank/DDBJ databases">
        <authorList>
            <person name="Tran Van P."/>
        </authorList>
    </citation>
    <scope>NUCLEOTIDE SEQUENCE</scope>
</reference>
<feature type="binding site" evidence="15">
    <location>
        <position position="699"/>
    </location>
    <ligand>
        <name>L-glutamate</name>
        <dbReference type="ChEBI" id="CHEBI:29985"/>
    </ligand>
</feature>
<dbReference type="OrthoDB" id="5984008at2759"/>
<dbReference type="InterPro" id="IPR001508">
    <property type="entry name" value="Iono_Glu_rcpt_met"/>
</dbReference>
<evidence type="ECO:0000256" key="3">
    <source>
        <dbReference type="ARBA" id="ARBA00022475"/>
    </source>
</evidence>
<evidence type="ECO:0000256" key="16">
    <source>
        <dbReference type="PIRSR" id="PIRSR601508-2"/>
    </source>
</evidence>
<evidence type="ECO:0000256" key="9">
    <source>
        <dbReference type="ARBA" id="ARBA00023170"/>
    </source>
</evidence>
<evidence type="ECO:0000256" key="5">
    <source>
        <dbReference type="ARBA" id="ARBA00022989"/>
    </source>
</evidence>
<keyword evidence="4 18" id="KW-0812">Transmembrane</keyword>
<sequence>KVESIPSIIRVGGLFTVEQEEQEIAFRIAVDQLNNEALLSQQKVTLVAQVERVDNVDSFLAQQKVCGLLRNGVVAIFGPQSAIPSMHVQSICETFEIPHIETRLDYESHRTDLSINLYPHPNLLSRVYMDLIRLWDWQSFAIVYDSNDGIMHFKDFFERSLNESWNIRTFQVMDDIPYRDVFWRVKQTNEKNIILDVRKEILVEVMNQAQQVGLVTEEYNYLITSLDLLTLDMEDFRHSRTNITALRIIDENTPEFRSLEEEWHIYASRFGKRHFLRAPEFFNTDSVLIYDAIKVLVIALKELYTFDVQPINCEGEEPWVHGSSVINYMRQVQTEGITRVIKFDDLGLRTAFTFDIISITQEGHDITGKWAFGRIEKSELWNRHHAKSKQDLPIIRVTTVIQDPFTMIVKNKDELKGNDRYEGYVVDLVNELAKMLEFQVVIQLVADRQWGAKNAETGEWNGMIGEVMNDIADIAVADLGVNSERESAVDFTLPFMSTGISILYKKPITKETSLWSFLSPFSAIVWIYMLGTFVGVSILLFLTGRFTPYEWDNPHPCRQDDKVLENVLNVRNSFWCTIGSLMQQGSDIAPKAMSTRVIIAIWYFFTLIIISSYTANLAAFLTIEHIPYPFENVEQLAAQNKIKYGCTKNGATHKFFKNSNISTYQKIAENMDKWDIFMGGGKARNYVDKEEGRYAYFMDAAPIEYVVERYCNLTQVGGQLDNKGYAIATRKGSHLRNPFSQAILKLQEDGVLHQLKDRWWKQKGGGQCIAKASSSLTELGLKNLGGVFLVLLGGSIAALLMAFCEFFYKIRKENKDKEEDIVDELIEDLKFAMKVQVSSKPTAVS</sequence>
<dbReference type="GO" id="GO:0015276">
    <property type="term" value="F:ligand-gated monoatomic ion channel activity"/>
    <property type="evidence" value="ECO:0007669"/>
    <property type="project" value="InterPro"/>
</dbReference>
<dbReference type="SMART" id="SM00918">
    <property type="entry name" value="Lig_chan-Glu_bd"/>
    <property type="match status" value="1"/>
</dbReference>
<dbReference type="SUPFAM" id="SSF53850">
    <property type="entry name" value="Periplasmic binding protein-like II"/>
    <property type="match status" value="1"/>
</dbReference>
<dbReference type="GO" id="GO:0038023">
    <property type="term" value="F:signaling receptor activity"/>
    <property type="evidence" value="ECO:0007669"/>
    <property type="project" value="InterPro"/>
</dbReference>
<name>A0A7R9L6Z5_9ACAR</name>